<comment type="subcellular location">
    <subcellularLocation>
        <location evidence="1">Membrane</location>
        <topology evidence="1">Multi-pass membrane protein</topology>
    </subcellularLocation>
</comment>
<accession>A0A8K0KBV0</accession>
<proteinExistence type="predicted"/>
<evidence type="ECO:0000313" key="7">
    <source>
        <dbReference type="EMBL" id="KAG8232030.1"/>
    </source>
</evidence>
<dbReference type="Pfam" id="PF01490">
    <property type="entry name" value="Aa_trans"/>
    <property type="match status" value="1"/>
</dbReference>
<keyword evidence="3 5" id="KW-1133">Transmembrane helix</keyword>
<feature type="transmembrane region" description="Helical" evidence="5">
    <location>
        <begin position="149"/>
        <end position="170"/>
    </location>
</feature>
<feature type="transmembrane region" description="Helical" evidence="5">
    <location>
        <begin position="380"/>
        <end position="397"/>
    </location>
</feature>
<dbReference type="PANTHER" id="PTHR22950:SF154">
    <property type="entry name" value="PROTON-COUPLED AMINO ACID TRANSPORTER-LIKE PROTEIN PATHETIC"/>
    <property type="match status" value="1"/>
</dbReference>
<keyword evidence="2 5" id="KW-0812">Transmembrane</keyword>
<dbReference type="GO" id="GO:0005774">
    <property type="term" value="C:vacuolar membrane"/>
    <property type="evidence" value="ECO:0007669"/>
    <property type="project" value="TreeGrafter"/>
</dbReference>
<sequence length="492" mass="53927">MQGENHATELQTFLPQDGKITIVPASGDSKQREVGDVGGGRFNPFANRTTPMKSRTTDSETLMHILKASVGTGILGMPYGFMNAGLSVGLLGTILIALICTHCAYALVKCAHELYYRYQISELTFAGIGETAFLKGPPSVRKYAKACKITVMTMLFLTYFGTLCVYTVIVGNSFQQVIEHYTGVYLEQRIYIAALLIPLLFLGFTPNLKMLAPVSLVANVFMVVGLGITSYYLLQDQSALSERPLTAPIVGLPQFFSITVFAMEAIGVMMPLENSMKNPPHFLRMWNICGVLNIGMTAVTIIYAALGFIGFVRYGEETNGAITLNLPTEEWLAQAVKILVALAVFCTYGLQFFVCLEIVWGSLKNKFKSSPVLGESGTRVGLVLASVIIAVAVPTIGPFMGLIGALCFSVLGIVLPAVIETIIYWEKPSYIPYYRDPDQFYQLVDYCPKPGHGLGKFKWVLWKNVLILLFGFLGIVSGTYTSLLDIVSLYSQ</sequence>
<evidence type="ECO:0000313" key="8">
    <source>
        <dbReference type="Proteomes" id="UP000792457"/>
    </source>
</evidence>
<protein>
    <recommendedName>
        <fullName evidence="6">Amino acid transporter transmembrane domain-containing protein</fullName>
    </recommendedName>
</protein>
<name>A0A8K0KBV0_LADFU</name>
<keyword evidence="8" id="KW-1185">Reference proteome</keyword>
<evidence type="ECO:0000256" key="4">
    <source>
        <dbReference type="ARBA" id="ARBA00023136"/>
    </source>
</evidence>
<dbReference type="InterPro" id="IPR013057">
    <property type="entry name" value="AA_transpt_TM"/>
</dbReference>
<feature type="transmembrane region" description="Helical" evidence="5">
    <location>
        <begin position="285"/>
        <end position="311"/>
    </location>
</feature>
<feature type="domain" description="Amino acid transporter transmembrane" evidence="6">
    <location>
        <begin position="60"/>
        <end position="427"/>
    </location>
</feature>
<dbReference type="GO" id="GO:0015179">
    <property type="term" value="F:L-amino acid transmembrane transporter activity"/>
    <property type="evidence" value="ECO:0007669"/>
    <property type="project" value="TreeGrafter"/>
</dbReference>
<feature type="transmembrane region" description="Helical" evidence="5">
    <location>
        <begin position="88"/>
        <end position="108"/>
    </location>
</feature>
<feature type="transmembrane region" description="Helical" evidence="5">
    <location>
        <begin position="215"/>
        <end position="234"/>
    </location>
</feature>
<comment type="caution">
    <text evidence="7">The sequence shown here is derived from an EMBL/GenBank/DDBJ whole genome shotgun (WGS) entry which is preliminary data.</text>
</comment>
<evidence type="ECO:0000256" key="2">
    <source>
        <dbReference type="ARBA" id="ARBA00022692"/>
    </source>
</evidence>
<feature type="transmembrane region" description="Helical" evidence="5">
    <location>
        <begin position="331"/>
        <end position="359"/>
    </location>
</feature>
<feature type="transmembrane region" description="Helical" evidence="5">
    <location>
        <begin position="403"/>
        <end position="425"/>
    </location>
</feature>
<evidence type="ECO:0000256" key="5">
    <source>
        <dbReference type="SAM" id="Phobius"/>
    </source>
</evidence>
<dbReference type="Proteomes" id="UP000792457">
    <property type="component" value="Unassembled WGS sequence"/>
</dbReference>
<reference evidence="7" key="1">
    <citation type="submission" date="2013-04" db="EMBL/GenBank/DDBJ databases">
        <authorList>
            <person name="Qu J."/>
            <person name="Murali S.C."/>
            <person name="Bandaranaike D."/>
            <person name="Bellair M."/>
            <person name="Blankenburg K."/>
            <person name="Chao H."/>
            <person name="Dinh H."/>
            <person name="Doddapaneni H."/>
            <person name="Downs B."/>
            <person name="Dugan-Rocha S."/>
            <person name="Elkadiri S."/>
            <person name="Gnanaolivu R.D."/>
            <person name="Hernandez B."/>
            <person name="Javaid M."/>
            <person name="Jayaseelan J.C."/>
            <person name="Lee S."/>
            <person name="Li M."/>
            <person name="Ming W."/>
            <person name="Munidasa M."/>
            <person name="Muniz J."/>
            <person name="Nguyen L."/>
            <person name="Ongeri F."/>
            <person name="Osuji N."/>
            <person name="Pu L.-L."/>
            <person name="Puazo M."/>
            <person name="Qu C."/>
            <person name="Quiroz J."/>
            <person name="Raj R."/>
            <person name="Weissenberger G."/>
            <person name="Xin Y."/>
            <person name="Zou X."/>
            <person name="Han Y."/>
            <person name="Richards S."/>
            <person name="Worley K."/>
            <person name="Muzny D."/>
            <person name="Gibbs R."/>
        </authorList>
    </citation>
    <scope>NUCLEOTIDE SEQUENCE</scope>
    <source>
        <strain evidence="7">Sampled in the wild</strain>
    </source>
</reference>
<organism evidence="7 8">
    <name type="scientific">Ladona fulva</name>
    <name type="common">Scarce chaser dragonfly</name>
    <name type="synonym">Libellula fulva</name>
    <dbReference type="NCBI Taxonomy" id="123851"/>
    <lineage>
        <taxon>Eukaryota</taxon>
        <taxon>Metazoa</taxon>
        <taxon>Ecdysozoa</taxon>
        <taxon>Arthropoda</taxon>
        <taxon>Hexapoda</taxon>
        <taxon>Insecta</taxon>
        <taxon>Pterygota</taxon>
        <taxon>Palaeoptera</taxon>
        <taxon>Odonata</taxon>
        <taxon>Epiprocta</taxon>
        <taxon>Anisoptera</taxon>
        <taxon>Libelluloidea</taxon>
        <taxon>Libellulidae</taxon>
        <taxon>Ladona</taxon>
    </lineage>
</organism>
<feature type="transmembrane region" description="Helical" evidence="5">
    <location>
        <begin position="190"/>
        <end position="208"/>
    </location>
</feature>
<feature type="transmembrane region" description="Helical" evidence="5">
    <location>
        <begin position="465"/>
        <end position="490"/>
    </location>
</feature>
<keyword evidence="4 5" id="KW-0472">Membrane</keyword>
<feature type="transmembrane region" description="Helical" evidence="5">
    <location>
        <begin position="254"/>
        <end position="273"/>
    </location>
</feature>
<dbReference type="OrthoDB" id="1684102at2759"/>
<dbReference type="PANTHER" id="PTHR22950">
    <property type="entry name" value="AMINO ACID TRANSPORTER"/>
    <property type="match status" value="1"/>
</dbReference>
<dbReference type="AlphaFoldDB" id="A0A8K0KBV0"/>
<feature type="transmembrane region" description="Helical" evidence="5">
    <location>
        <begin position="62"/>
        <end position="82"/>
    </location>
</feature>
<dbReference type="EMBL" id="KZ308588">
    <property type="protein sequence ID" value="KAG8232030.1"/>
    <property type="molecule type" value="Genomic_DNA"/>
</dbReference>
<reference evidence="7" key="2">
    <citation type="submission" date="2017-10" db="EMBL/GenBank/DDBJ databases">
        <title>Ladona fulva Genome sequencing and assembly.</title>
        <authorList>
            <person name="Murali S."/>
            <person name="Richards S."/>
            <person name="Bandaranaike D."/>
            <person name="Bellair M."/>
            <person name="Blankenburg K."/>
            <person name="Chao H."/>
            <person name="Dinh H."/>
            <person name="Doddapaneni H."/>
            <person name="Dugan-Rocha S."/>
            <person name="Elkadiri S."/>
            <person name="Gnanaolivu R."/>
            <person name="Hernandez B."/>
            <person name="Skinner E."/>
            <person name="Javaid M."/>
            <person name="Lee S."/>
            <person name="Li M."/>
            <person name="Ming W."/>
            <person name="Munidasa M."/>
            <person name="Muniz J."/>
            <person name="Nguyen L."/>
            <person name="Hughes D."/>
            <person name="Osuji N."/>
            <person name="Pu L.-L."/>
            <person name="Puazo M."/>
            <person name="Qu C."/>
            <person name="Quiroz J."/>
            <person name="Raj R."/>
            <person name="Weissenberger G."/>
            <person name="Xin Y."/>
            <person name="Zou X."/>
            <person name="Han Y."/>
            <person name="Worley K."/>
            <person name="Muzny D."/>
            <person name="Gibbs R."/>
        </authorList>
    </citation>
    <scope>NUCLEOTIDE SEQUENCE</scope>
    <source>
        <strain evidence="7">Sampled in the wild</strain>
    </source>
</reference>
<evidence type="ECO:0000259" key="6">
    <source>
        <dbReference type="Pfam" id="PF01490"/>
    </source>
</evidence>
<evidence type="ECO:0000256" key="3">
    <source>
        <dbReference type="ARBA" id="ARBA00022989"/>
    </source>
</evidence>
<evidence type="ECO:0000256" key="1">
    <source>
        <dbReference type="ARBA" id="ARBA00004141"/>
    </source>
</evidence>
<gene>
    <name evidence="7" type="ORF">J437_LFUL012054</name>
</gene>